<proteinExistence type="predicted"/>
<feature type="signal peptide" evidence="1">
    <location>
        <begin position="1"/>
        <end position="17"/>
    </location>
</feature>
<name>A0A9P1IQ81_9PELO</name>
<accession>A0A9P1IQ81</accession>
<dbReference type="OrthoDB" id="5823719at2759"/>
<organism evidence="2 3">
    <name type="scientific">Caenorhabditis angaria</name>
    <dbReference type="NCBI Taxonomy" id="860376"/>
    <lineage>
        <taxon>Eukaryota</taxon>
        <taxon>Metazoa</taxon>
        <taxon>Ecdysozoa</taxon>
        <taxon>Nematoda</taxon>
        <taxon>Chromadorea</taxon>
        <taxon>Rhabditida</taxon>
        <taxon>Rhabditina</taxon>
        <taxon>Rhabditomorpha</taxon>
        <taxon>Rhabditoidea</taxon>
        <taxon>Rhabditidae</taxon>
        <taxon>Peloderinae</taxon>
        <taxon>Caenorhabditis</taxon>
    </lineage>
</organism>
<dbReference type="AlphaFoldDB" id="A0A9P1IQ81"/>
<dbReference type="Proteomes" id="UP001152747">
    <property type="component" value="Unassembled WGS sequence"/>
</dbReference>
<evidence type="ECO:0000256" key="1">
    <source>
        <dbReference type="SAM" id="SignalP"/>
    </source>
</evidence>
<feature type="chain" id="PRO_5040358702" description="DUF38 domain-containing protein" evidence="1">
    <location>
        <begin position="18"/>
        <end position="157"/>
    </location>
</feature>
<protein>
    <recommendedName>
        <fullName evidence="4">DUF38 domain-containing protein</fullName>
    </recommendedName>
</protein>
<reference evidence="2" key="1">
    <citation type="submission" date="2022-11" db="EMBL/GenBank/DDBJ databases">
        <authorList>
            <person name="Kikuchi T."/>
        </authorList>
    </citation>
    <scope>NUCLEOTIDE SEQUENCE</scope>
    <source>
        <strain evidence="2">PS1010</strain>
    </source>
</reference>
<comment type="caution">
    <text evidence="2">The sequence shown here is derived from an EMBL/GenBank/DDBJ whole genome shotgun (WGS) entry which is preliminary data.</text>
</comment>
<evidence type="ECO:0000313" key="3">
    <source>
        <dbReference type="Proteomes" id="UP001152747"/>
    </source>
</evidence>
<sequence>MRGVLFFVFLVFGIAHGFENEVHKYGCRCLQKDLTVNPLVRLRVLEQENESTGSSIYTKINILRKWLANLTLHKNGPIPTTTTTTTTTTPSNLLAEPFDEALNNSSFLWFAGKMLEKYFRRFTKEMHIFDKFECVCDGDLIALTRSKTFINIKITHD</sequence>
<keyword evidence="1" id="KW-0732">Signal</keyword>
<evidence type="ECO:0000313" key="2">
    <source>
        <dbReference type="EMBL" id="CAI5448756.1"/>
    </source>
</evidence>
<gene>
    <name evidence="2" type="ORF">CAMP_LOCUS11393</name>
</gene>
<keyword evidence="3" id="KW-1185">Reference proteome</keyword>
<evidence type="ECO:0008006" key="4">
    <source>
        <dbReference type="Google" id="ProtNLM"/>
    </source>
</evidence>
<dbReference type="EMBL" id="CANHGI010000004">
    <property type="protein sequence ID" value="CAI5448756.1"/>
    <property type="molecule type" value="Genomic_DNA"/>
</dbReference>